<protein>
    <submittedName>
        <fullName evidence="1">Uncharacterized protein</fullName>
    </submittedName>
</protein>
<dbReference type="EMBL" id="DF196821">
    <property type="protein sequence ID" value="GAD31942.1"/>
    <property type="molecule type" value="Genomic_DNA"/>
</dbReference>
<name>V5H4H2_PHOLE</name>
<sequence length="46" mass="5691">MAFTRYFFGDINIEQRSKFRPAFRKILFFDNQRYFFDAKKIKSADD</sequence>
<dbReference type="HOGENOM" id="CLU_3187085_0_0_6"/>
<evidence type="ECO:0000313" key="1">
    <source>
        <dbReference type="EMBL" id="GAD31942.1"/>
    </source>
</evidence>
<dbReference type="Proteomes" id="UP000030675">
    <property type="component" value="Unassembled WGS sequence"/>
</dbReference>
<organism evidence="1 2">
    <name type="scientific">Photobacterium leiognathi lrivu.4.1</name>
    <dbReference type="NCBI Taxonomy" id="1248232"/>
    <lineage>
        <taxon>Bacteria</taxon>
        <taxon>Pseudomonadati</taxon>
        <taxon>Pseudomonadota</taxon>
        <taxon>Gammaproteobacteria</taxon>
        <taxon>Vibrionales</taxon>
        <taxon>Vibrionaceae</taxon>
        <taxon>Photobacterium</taxon>
    </lineage>
</organism>
<proteinExistence type="predicted"/>
<dbReference type="AlphaFoldDB" id="V5H4H2"/>
<accession>V5H4H2</accession>
<gene>
    <name evidence="1" type="ORF">PLEI_3608</name>
</gene>
<evidence type="ECO:0000313" key="2">
    <source>
        <dbReference type="Proteomes" id="UP000030675"/>
    </source>
</evidence>
<reference evidence="2" key="1">
    <citation type="submission" date="2012-12" db="EMBL/GenBank/DDBJ databases">
        <title>Genome Sequence of Photobacterium leiognathi lrivu.4.1.</title>
        <authorList>
            <person name="Urbanczyk H."/>
            <person name="Ogura Y."/>
            <person name="Hayashi T."/>
            <person name="Dunlap P.V."/>
        </authorList>
    </citation>
    <scope>NUCLEOTIDE SEQUENCE [LARGE SCALE GENOMIC DNA]</scope>
    <source>
        <strain evidence="2">lrivu.4.1</strain>
    </source>
</reference>